<keyword evidence="3" id="KW-1185">Reference proteome</keyword>
<keyword evidence="1" id="KW-0732">Signal</keyword>
<feature type="chain" id="PRO_5046613071" evidence="1">
    <location>
        <begin position="26"/>
        <end position="81"/>
    </location>
</feature>
<dbReference type="PROSITE" id="PS51257">
    <property type="entry name" value="PROKAR_LIPOPROTEIN"/>
    <property type="match status" value="1"/>
</dbReference>
<comment type="caution">
    <text evidence="2">The sequence shown here is derived from an EMBL/GenBank/DDBJ whole genome shotgun (WGS) entry which is preliminary data.</text>
</comment>
<gene>
    <name evidence="2" type="ORF">GCM10010946_09880</name>
</gene>
<dbReference type="EMBL" id="BMYU01000002">
    <property type="protein sequence ID" value="GGX34670.1"/>
    <property type="molecule type" value="Genomic_DNA"/>
</dbReference>
<reference evidence="3" key="1">
    <citation type="journal article" date="2019" name="Int. J. Syst. Evol. Microbiol.">
        <title>The Global Catalogue of Microorganisms (GCM) 10K type strain sequencing project: providing services to taxonomists for standard genome sequencing and annotation.</title>
        <authorList>
            <consortium name="The Broad Institute Genomics Platform"/>
            <consortium name="The Broad Institute Genome Sequencing Center for Infectious Disease"/>
            <person name="Wu L."/>
            <person name="Ma J."/>
        </authorList>
    </citation>
    <scope>NUCLEOTIDE SEQUENCE [LARGE SCALE GENOMIC DNA]</scope>
    <source>
        <strain evidence="3">KCTC 23917</strain>
    </source>
</reference>
<evidence type="ECO:0000313" key="2">
    <source>
        <dbReference type="EMBL" id="GGX34670.1"/>
    </source>
</evidence>
<dbReference type="RefSeq" id="WP_189355942.1">
    <property type="nucleotide sequence ID" value="NZ_BMYU01000002.1"/>
</dbReference>
<organism evidence="2 3">
    <name type="scientific">Undibacterium squillarum</name>
    <dbReference type="NCBI Taxonomy" id="1131567"/>
    <lineage>
        <taxon>Bacteria</taxon>
        <taxon>Pseudomonadati</taxon>
        <taxon>Pseudomonadota</taxon>
        <taxon>Betaproteobacteria</taxon>
        <taxon>Burkholderiales</taxon>
        <taxon>Oxalobacteraceae</taxon>
        <taxon>Undibacterium</taxon>
    </lineage>
</organism>
<sequence length="81" mass="8621">MLRSLFLRHFSFAILLLLSCTAALAGTGKHAAAKAQIQADKQQLAADKAAGAPRSVIEADKARLQADKAAARRARPVRTQP</sequence>
<proteinExistence type="predicted"/>
<feature type="signal peptide" evidence="1">
    <location>
        <begin position="1"/>
        <end position="25"/>
    </location>
</feature>
<accession>A0ABQ2XU93</accession>
<protein>
    <submittedName>
        <fullName evidence="2">Uncharacterized protein</fullName>
    </submittedName>
</protein>
<evidence type="ECO:0000256" key="1">
    <source>
        <dbReference type="SAM" id="SignalP"/>
    </source>
</evidence>
<evidence type="ECO:0000313" key="3">
    <source>
        <dbReference type="Proteomes" id="UP000653343"/>
    </source>
</evidence>
<name>A0ABQ2XU93_9BURK</name>
<dbReference type="Proteomes" id="UP000653343">
    <property type="component" value="Unassembled WGS sequence"/>
</dbReference>